<comment type="caution">
    <text evidence="1">The sequence shown here is derived from an EMBL/GenBank/DDBJ whole genome shotgun (WGS) entry which is preliminary data.</text>
</comment>
<accession>A0A5C6B372</accession>
<protein>
    <submittedName>
        <fullName evidence="1">Uncharacterized protein</fullName>
    </submittedName>
</protein>
<dbReference type="AlphaFoldDB" id="A0A5C6B372"/>
<gene>
    <name evidence="1" type="ORF">Pla52n_19580</name>
</gene>
<evidence type="ECO:0000313" key="2">
    <source>
        <dbReference type="Proteomes" id="UP000320176"/>
    </source>
</evidence>
<evidence type="ECO:0000313" key="1">
    <source>
        <dbReference type="EMBL" id="TWU06237.1"/>
    </source>
</evidence>
<dbReference type="Proteomes" id="UP000320176">
    <property type="component" value="Unassembled WGS sequence"/>
</dbReference>
<sequence length="62" mass="6855">MFSTMPLMWLVNRLMDMGILPRVAVVAIPSRRSKTLPSVVAFNVVLSSMLPLTRNPVMGSQP</sequence>
<organism evidence="1 2">
    <name type="scientific">Stieleria varia</name>
    <dbReference type="NCBI Taxonomy" id="2528005"/>
    <lineage>
        <taxon>Bacteria</taxon>
        <taxon>Pseudomonadati</taxon>
        <taxon>Planctomycetota</taxon>
        <taxon>Planctomycetia</taxon>
        <taxon>Pirellulales</taxon>
        <taxon>Pirellulaceae</taxon>
        <taxon>Stieleria</taxon>
    </lineage>
</organism>
<dbReference type="EMBL" id="SJPN01000002">
    <property type="protein sequence ID" value="TWU06237.1"/>
    <property type="molecule type" value="Genomic_DNA"/>
</dbReference>
<keyword evidence="2" id="KW-1185">Reference proteome</keyword>
<name>A0A5C6B372_9BACT</name>
<proteinExistence type="predicted"/>
<reference evidence="1 2" key="1">
    <citation type="submission" date="2019-02" db="EMBL/GenBank/DDBJ databases">
        <title>Deep-cultivation of Planctomycetes and their phenomic and genomic characterization uncovers novel biology.</title>
        <authorList>
            <person name="Wiegand S."/>
            <person name="Jogler M."/>
            <person name="Boedeker C."/>
            <person name="Pinto D."/>
            <person name="Vollmers J."/>
            <person name="Rivas-Marin E."/>
            <person name="Kohn T."/>
            <person name="Peeters S.H."/>
            <person name="Heuer A."/>
            <person name="Rast P."/>
            <person name="Oberbeckmann S."/>
            <person name="Bunk B."/>
            <person name="Jeske O."/>
            <person name="Meyerdierks A."/>
            <person name="Storesund J.E."/>
            <person name="Kallscheuer N."/>
            <person name="Luecker S."/>
            <person name="Lage O.M."/>
            <person name="Pohl T."/>
            <person name="Merkel B.J."/>
            <person name="Hornburger P."/>
            <person name="Mueller R.-W."/>
            <person name="Bruemmer F."/>
            <person name="Labrenz M."/>
            <person name="Spormann A.M."/>
            <person name="Op Den Camp H."/>
            <person name="Overmann J."/>
            <person name="Amann R."/>
            <person name="Jetten M.S.M."/>
            <person name="Mascher T."/>
            <person name="Medema M.H."/>
            <person name="Devos D.P."/>
            <person name="Kaster A.-K."/>
            <person name="Ovreas L."/>
            <person name="Rohde M."/>
            <person name="Galperin M.Y."/>
            <person name="Jogler C."/>
        </authorList>
    </citation>
    <scope>NUCLEOTIDE SEQUENCE [LARGE SCALE GENOMIC DNA]</scope>
    <source>
        <strain evidence="1 2">Pla52n</strain>
    </source>
</reference>